<feature type="transmembrane region" description="Helical" evidence="7">
    <location>
        <begin position="150"/>
        <end position="169"/>
    </location>
</feature>
<dbReference type="Proteomes" id="UP001501469">
    <property type="component" value="Unassembled WGS sequence"/>
</dbReference>
<dbReference type="Pfam" id="PF11700">
    <property type="entry name" value="ATG22"/>
    <property type="match status" value="1"/>
</dbReference>
<evidence type="ECO:0000256" key="3">
    <source>
        <dbReference type="ARBA" id="ARBA00022692"/>
    </source>
</evidence>
<keyword evidence="10" id="KW-1185">Reference proteome</keyword>
<feature type="region of interest" description="Disordered" evidence="6">
    <location>
        <begin position="32"/>
        <end position="56"/>
    </location>
</feature>
<evidence type="ECO:0000256" key="7">
    <source>
        <dbReference type="SAM" id="Phobius"/>
    </source>
</evidence>
<evidence type="ECO:0000256" key="5">
    <source>
        <dbReference type="ARBA" id="ARBA00023136"/>
    </source>
</evidence>
<dbReference type="Gene3D" id="1.20.1250.20">
    <property type="entry name" value="MFS general substrate transporter like domains"/>
    <property type="match status" value="2"/>
</dbReference>
<feature type="transmembrane region" description="Helical" evidence="7">
    <location>
        <begin position="255"/>
        <end position="275"/>
    </location>
</feature>
<comment type="subcellular location">
    <subcellularLocation>
        <location evidence="1">Endomembrane system</location>
        <topology evidence="1">Multi-pass membrane protein</topology>
    </subcellularLocation>
</comment>
<evidence type="ECO:0000259" key="8">
    <source>
        <dbReference type="PROSITE" id="PS50850"/>
    </source>
</evidence>
<feature type="transmembrane region" description="Helical" evidence="7">
    <location>
        <begin position="119"/>
        <end position="138"/>
    </location>
</feature>
<dbReference type="PANTHER" id="PTHR23519:SF1">
    <property type="entry name" value="AUTOPHAGY-RELATED PROTEIN 22"/>
    <property type="match status" value="1"/>
</dbReference>
<keyword evidence="2" id="KW-0813">Transport</keyword>
<dbReference type="InterPro" id="IPR024671">
    <property type="entry name" value="Atg22-like"/>
</dbReference>
<sequence>MVCADFLQFAARLNYLNITPATQTAETRYLARRNPSPSRRLHMTPTPTPSAAAPGIEKDNKRITTGWTFYDWANSVYPLVITSSIFPIYWGSMVKAVTHTDSGKSPVDFLGMHVPGTSLQNYSVSAAFLVIALISPLLTSLADFSGRKKLFLQIFCYIGAISCAGLYFFEPSTFTISVFVFVMATVGFSGSIVFYNSYLPDISSEAKFDSLSARGFSMGYIGSVLLLVLCLLLIQGPTLSGTPMFGLTVGKATRLSFLLTGIWWAGFAQIPFFTLPPDPGRAPGAVSDSGWLLNGFRELGKVWEETKNQPNLKRFLLAYFTYNMGVQTVMYVATLFGDEELHLNSKSLIITILLLQIVGILGAYLFAKLSERIGNTRALSWAVFIWMLICIAGYFVQAGWSFYALASVIGLTMGAVQSLSRSTYSKIIPENTPNSAAYFSFFDVTEKLGIVIGLITFGAISQLTGGNMRYSLLALIVFFALGLYFLLQLRGRKLREDVATAPDVFPGPPVASGVASTPSTVK</sequence>
<dbReference type="SUPFAM" id="SSF103473">
    <property type="entry name" value="MFS general substrate transporter"/>
    <property type="match status" value="1"/>
</dbReference>
<protein>
    <submittedName>
        <fullName evidence="9">MFS transporter</fullName>
    </submittedName>
</protein>
<feature type="transmembrane region" description="Helical" evidence="7">
    <location>
        <begin position="378"/>
        <end position="396"/>
    </location>
</feature>
<evidence type="ECO:0000313" key="9">
    <source>
        <dbReference type="EMBL" id="GAA4047249.1"/>
    </source>
</evidence>
<feature type="transmembrane region" description="Helical" evidence="7">
    <location>
        <begin position="402"/>
        <end position="419"/>
    </location>
</feature>
<reference evidence="10" key="1">
    <citation type="journal article" date="2019" name="Int. J. Syst. Evol. Microbiol.">
        <title>The Global Catalogue of Microorganisms (GCM) 10K type strain sequencing project: providing services to taxonomists for standard genome sequencing and annotation.</title>
        <authorList>
            <consortium name="The Broad Institute Genomics Platform"/>
            <consortium name="The Broad Institute Genome Sequencing Center for Infectious Disease"/>
            <person name="Wu L."/>
            <person name="Ma J."/>
        </authorList>
    </citation>
    <scope>NUCLEOTIDE SEQUENCE [LARGE SCALE GENOMIC DNA]</scope>
    <source>
        <strain evidence="10">JCM 17225</strain>
    </source>
</reference>
<feature type="transmembrane region" description="Helical" evidence="7">
    <location>
        <begin position="175"/>
        <end position="195"/>
    </location>
</feature>
<feature type="transmembrane region" description="Helical" evidence="7">
    <location>
        <begin position="470"/>
        <end position="487"/>
    </location>
</feature>
<comment type="caution">
    <text evidence="9">The sequence shown here is derived from an EMBL/GenBank/DDBJ whole genome shotgun (WGS) entry which is preliminary data.</text>
</comment>
<feature type="domain" description="Major facilitator superfamily (MFS) profile" evidence="8">
    <location>
        <begin position="311"/>
        <end position="522"/>
    </location>
</feature>
<dbReference type="InterPro" id="IPR020846">
    <property type="entry name" value="MFS_dom"/>
</dbReference>
<feature type="transmembrane region" description="Helical" evidence="7">
    <location>
        <begin position="216"/>
        <end position="235"/>
    </location>
</feature>
<evidence type="ECO:0000313" key="10">
    <source>
        <dbReference type="Proteomes" id="UP001501469"/>
    </source>
</evidence>
<organism evidence="9 10">
    <name type="scientific">Hymenobacter glaciei</name>
    <dbReference type="NCBI Taxonomy" id="877209"/>
    <lineage>
        <taxon>Bacteria</taxon>
        <taxon>Pseudomonadati</taxon>
        <taxon>Bacteroidota</taxon>
        <taxon>Cytophagia</taxon>
        <taxon>Cytophagales</taxon>
        <taxon>Hymenobacteraceae</taxon>
        <taxon>Hymenobacter</taxon>
    </lineage>
</organism>
<keyword evidence="5 7" id="KW-0472">Membrane</keyword>
<proteinExistence type="predicted"/>
<feature type="transmembrane region" description="Helical" evidence="7">
    <location>
        <begin position="448"/>
        <end position="464"/>
    </location>
</feature>
<dbReference type="InterPro" id="IPR036259">
    <property type="entry name" value="MFS_trans_sf"/>
</dbReference>
<feature type="transmembrane region" description="Helical" evidence="7">
    <location>
        <begin position="348"/>
        <end position="366"/>
    </location>
</feature>
<dbReference type="InterPro" id="IPR050495">
    <property type="entry name" value="ATG22/LtaA_families"/>
</dbReference>
<evidence type="ECO:0000256" key="1">
    <source>
        <dbReference type="ARBA" id="ARBA00004127"/>
    </source>
</evidence>
<feature type="transmembrane region" description="Helical" evidence="7">
    <location>
        <begin position="316"/>
        <end position="336"/>
    </location>
</feature>
<accession>A0ABP7UM89</accession>
<evidence type="ECO:0000256" key="4">
    <source>
        <dbReference type="ARBA" id="ARBA00022989"/>
    </source>
</evidence>
<gene>
    <name evidence="9" type="ORF">GCM10022409_36760</name>
</gene>
<feature type="transmembrane region" description="Helical" evidence="7">
    <location>
        <begin position="69"/>
        <end position="90"/>
    </location>
</feature>
<keyword evidence="3 7" id="KW-0812">Transmembrane</keyword>
<dbReference type="PANTHER" id="PTHR23519">
    <property type="entry name" value="AUTOPHAGY-RELATED PROTEIN 22"/>
    <property type="match status" value="1"/>
</dbReference>
<keyword evidence="4 7" id="KW-1133">Transmembrane helix</keyword>
<dbReference type="EMBL" id="BAABDK010000029">
    <property type="protein sequence ID" value="GAA4047249.1"/>
    <property type="molecule type" value="Genomic_DNA"/>
</dbReference>
<evidence type="ECO:0000256" key="6">
    <source>
        <dbReference type="SAM" id="MobiDB-lite"/>
    </source>
</evidence>
<dbReference type="PROSITE" id="PS50850">
    <property type="entry name" value="MFS"/>
    <property type="match status" value="1"/>
</dbReference>
<name>A0ABP7UM89_9BACT</name>
<evidence type="ECO:0000256" key="2">
    <source>
        <dbReference type="ARBA" id="ARBA00022448"/>
    </source>
</evidence>